<dbReference type="SMART" id="SM00220">
    <property type="entry name" value="S_TKc"/>
    <property type="match status" value="1"/>
</dbReference>
<dbReference type="AlphaFoldDB" id="A0A699ZD24"/>
<dbReference type="Proteomes" id="UP000485058">
    <property type="component" value="Unassembled WGS sequence"/>
</dbReference>
<gene>
    <name evidence="2" type="ORF">HaLaN_16201</name>
</gene>
<dbReference type="InterPro" id="IPR011009">
    <property type="entry name" value="Kinase-like_dom_sf"/>
</dbReference>
<organism evidence="2 3">
    <name type="scientific">Haematococcus lacustris</name>
    <name type="common">Green alga</name>
    <name type="synonym">Haematococcus pluvialis</name>
    <dbReference type="NCBI Taxonomy" id="44745"/>
    <lineage>
        <taxon>Eukaryota</taxon>
        <taxon>Viridiplantae</taxon>
        <taxon>Chlorophyta</taxon>
        <taxon>core chlorophytes</taxon>
        <taxon>Chlorophyceae</taxon>
        <taxon>CS clade</taxon>
        <taxon>Chlamydomonadales</taxon>
        <taxon>Haematococcaceae</taxon>
        <taxon>Haematococcus</taxon>
    </lineage>
</organism>
<protein>
    <submittedName>
        <fullName evidence="2">Protein kinase domain-containing protein</fullName>
    </submittedName>
</protein>
<keyword evidence="3" id="KW-1185">Reference proteome</keyword>
<proteinExistence type="predicted"/>
<dbReference type="SUPFAM" id="SSF56112">
    <property type="entry name" value="Protein kinase-like (PK-like)"/>
    <property type="match status" value="1"/>
</dbReference>
<accession>A0A699ZD24</accession>
<dbReference type="InterPro" id="IPR051681">
    <property type="entry name" value="Ser/Thr_Kinases-Pseudokinases"/>
</dbReference>
<dbReference type="GO" id="GO:0004674">
    <property type="term" value="F:protein serine/threonine kinase activity"/>
    <property type="evidence" value="ECO:0007669"/>
    <property type="project" value="TreeGrafter"/>
</dbReference>
<feature type="domain" description="Protein kinase" evidence="1">
    <location>
        <begin position="1"/>
        <end position="160"/>
    </location>
</feature>
<keyword evidence="2" id="KW-0418">Kinase</keyword>
<evidence type="ECO:0000313" key="3">
    <source>
        <dbReference type="Proteomes" id="UP000485058"/>
    </source>
</evidence>
<feature type="non-terminal residue" evidence="2">
    <location>
        <position position="1"/>
    </location>
</feature>
<name>A0A699ZD24_HAELA</name>
<evidence type="ECO:0000313" key="2">
    <source>
        <dbReference type="EMBL" id="GFH19280.1"/>
    </source>
</evidence>
<dbReference type="Gene3D" id="1.10.510.10">
    <property type="entry name" value="Transferase(Phosphotransferase) domain 1"/>
    <property type="match status" value="1"/>
</dbReference>
<dbReference type="InterPro" id="IPR001245">
    <property type="entry name" value="Ser-Thr/Tyr_kinase_cat_dom"/>
</dbReference>
<dbReference type="PANTHER" id="PTHR44329:SF214">
    <property type="entry name" value="PROTEIN KINASE DOMAIN-CONTAINING PROTEIN"/>
    <property type="match status" value="1"/>
</dbReference>
<dbReference type="Pfam" id="PF07714">
    <property type="entry name" value="PK_Tyr_Ser-Thr"/>
    <property type="match status" value="1"/>
</dbReference>
<dbReference type="InterPro" id="IPR008271">
    <property type="entry name" value="Ser/Thr_kinase_AS"/>
</dbReference>
<comment type="caution">
    <text evidence="2">The sequence shown here is derived from an EMBL/GenBank/DDBJ whole genome shotgun (WGS) entry which is preliminary data.</text>
</comment>
<keyword evidence="2" id="KW-0808">Transferase</keyword>
<dbReference type="PROSITE" id="PS50011">
    <property type="entry name" value="PROTEIN_KINASE_DOM"/>
    <property type="match status" value="1"/>
</dbReference>
<sequence>AQGMLHIHQSDVVHGDLKPGNVLLKCARTDRRGFTAKKLVVVCGPEVQVADFGLSRFTNEPLMDSACWATVEYMSPESFDGIVSRAMDVWAFGVTLWQMVTGDRPHQGLQPAQIMLGVQGGNLVLEWPDSTNARLVALGRSCLAHNSSARPSFKHIISQR</sequence>
<evidence type="ECO:0000259" key="1">
    <source>
        <dbReference type="PROSITE" id="PS50011"/>
    </source>
</evidence>
<dbReference type="GO" id="GO:0005524">
    <property type="term" value="F:ATP binding"/>
    <property type="evidence" value="ECO:0007669"/>
    <property type="project" value="InterPro"/>
</dbReference>
<dbReference type="InterPro" id="IPR000719">
    <property type="entry name" value="Prot_kinase_dom"/>
</dbReference>
<dbReference type="PANTHER" id="PTHR44329">
    <property type="entry name" value="SERINE/THREONINE-PROTEIN KINASE TNNI3K-RELATED"/>
    <property type="match status" value="1"/>
</dbReference>
<dbReference type="EMBL" id="BLLF01001435">
    <property type="protein sequence ID" value="GFH19280.1"/>
    <property type="molecule type" value="Genomic_DNA"/>
</dbReference>
<dbReference type="PROSITE" id="PS00108">
    <property type="entry name" value="PROTEIN_KINASE_ST"/>
    <property type="match status" value="1"/>
</dbReference>
<reference evidence="2 3" key="1">
    <citation type="submission" date="2020-02" db="EMBL/GenBank/DDBJ databases">
        <title>Draft genome sequence of Haematococcus lacustris strain NIES-144.</title>
        <authorList>
            <person name="Morimoto D."/>
            <person name="Nakagawa S."/>
            <person name="Yoshida T."/>
            <person name="Sawayama S."/>
        </authorList>
    </citation>
    <scope>NUCLEOTIDE SEQUENCE [LARGE SCALE GENOMIC DNA]</scope>
    <source>
        <strain evidence="2 3">NIES-144</strain>
    </source>
</reference>